<dbReference type="OrthoDB" id="3122940at2759"/>
<protein>
    <recommendedName>
        <fullName evidence="3">F-box domain-containing protein</fullName>
    </recommendedName>
</protein>
<evidence type="ECO:0000313" key="2">
    <source>
        <dbReference type="Proteomes" id="UP000284706"/>
    </source>
</evidence>
<organism evidence="1 2">
    <name type="scientific">Gymnopilus dilepis</name>
    <dbReference type="NCBI Taxonomy" id="231916"/>
    <lineage>
        <taxon>Eukaryota</taxon>
        <taxon>Fungi</taxon>
        <taxon>Dikarya</taxon>
        <taxon>Basidiomycota</taxon>
        <taxon>Agaricomycotina</taxon>
        <taxon>Agaricomycetes</taxon>
        <taxon>Agaricomycetidae</taxon>
        <taxon>Agaricales</taxon>
        <taxon>Agaricineae</taxon>
        <taxon>Hymenogastraceae</taxon>
        <taxon>Gymnopilus</taxon>
    </lineage>
</organism>
<comment type="caution">
    <text evidence="1">The sequence shown here is derived from an EMBL/GenBank/DDBJ whole genome shotgun (WGS) entry which is preliminary data.</text>
</comment>
<gene>
    <name evidence="1" type="ORF">CVT26_007803</name>
</gene>
<sequence>MLESTLVLPSAYVVLSTPSVSGKSSTRPFDGVQLPTDVVDKIVRHLGDDSDTSSSGGRLELEKNLSACAEASHALRHSARAVRYKEMKLELIQMFKWDKLEDTIKVWSDYVEVIVPHLRDLTVDWNIDEIMADARVTTIVSILERAPLHGLYMKGPFSRLPDVLYPLARKDTLVRLSFQYIQGIPRELVVCRDGLHSLRLIQAKVDVLSTPLLSDTMSFDFDHSSEKLSQFFRRPKSLLLQLDGTNTEGNILLETYCTEVDELTLEFPSEVGYEYLRAVSHNVLAKLGSLCLTFQRGGELVPPFDVLQWLQITGATNITNLGLTFTYDAADDVDDVKEVLEYLSSQPQPSFDVANLFSTRNLPKLEQGEITLKFSLNDYDAYEKEELSSIQEEAQAVACKMFGTGGLVTVKGLLEAEDDAIMYML</sequence>
<proteinExistence type="predicted"/>
<dbReference type="AlphaFoldDB" id="A0A409W895"/>
<evidence type="ECO:0000313" key="1">
    <source>
        <dbReference type="EMBL" id="PPQ74583.1"/>
    </source>
</evidence>
<dbReference type="EMBL" id="NHYE01005330">
    <property type="protein sequence ID" value="PPQ74583.1"/>
    <property type="molecule type" value="Genomic_DNA"/>
</dbReference>
<dbReference type="InParanoid" id="A0A409W895"/>
<evidence type="ECO:0008006" key="3">
    <source>
        <dbReference type="Google" id="ProtNLM"/>
    </source>
</evidence>
<name>A0A409W895_9AGAR</name>
<dbReference type="Proteomes" id="UP000284706">
    <property type="component" value="Unassembled WGS sequence"/>
</dbReference>
<keyword evidence="2" id="KW-1185">Reference proteome</keyword>
<reference evidence="1 2" key="1">
    <citation type="journal article" date="2018" name="Evol. Lett.">
        <title>Horizontal gene cluster transfer increased hallucinogenic mushroom diversity.</title>
        <authorList>
            <person name="Reynolds H.T."/>
            <person name="Vijayakumar V."/>
            <person name="Gluck-Thaler E."/>
            <person name="Korotkin H.B."/>
            <person name="Matheny P.B."/>
            <person name="Slot J.C."/>
        </authorList>
    </citation>
    <scope>NUCLEOTIDE SEQUENCE [LARGE SCALE GENOMIC DNA]</scope>
    <source>
        <strain evidence="1 2">SRW20</strain>
    </source>
</reference>
<accession>A0A409W895</accession>